<proteinExistence type="predicted"/>
<dbReference type="AlphaFoldDB" id="A0A540KP08"/>
<keyword evidence="2" id="KW-1185">Reference proteome</keyword>
<protein>
    <submittedName>
        <fullName evidence="1">Uncharacterized protein</fullName>
    </submittedName>
</protein>
<evidence type="ECO:0000313" key="1">
    <source>
        <dbReference type="EMBL" id="TQD75742.1"/>
    </source>
</evidence>
<dbReference type="EMBL" id="VIEB01001074">
    <property type="protein sequence ID" value="TQD75742.1"/>
    <property type="molecule type" value="Genomic_DNA"/>
</dbReference>
<dbReference type="Proteomes" id="UP000315295">
    <property type="component" value="Unassembled WGS sequence"/>
</dbReference>
<evidence type="ECO:0000313" key="2">
    <source>
        <dbReference type="Proteomes" id="UP000315295"/>
    </source>
</evidence>
<comment type="caution">
    <text evidence="1">The sequence shown here is derived from an EMBL/GenBank/DDBJ whole genome shotgun (WGS) entry which is preliminary data.</text>
</comment>
<organism evidence="1 2">
    <name type="scientific">Malus baccata</name>
    <name type="common">Siberian crab apple</name>
    <name type="synonym">Pyrus baccata</name>
    <dbReference type="NCBI Taxonomy" id="106549"/>
    <lineage>
        <taxon>Eukaryota</taxon>
        <taxon>Viridiplantae</taxon>
        <taxon>Streptophyta</taxon>
        <taxon>Embryophyta</taxon>
        <taxon>Tracheophyta</taxon>
        <taxon>Spermatophyta</taxon>
        <taxon>Magnoliopsida</taxon>
        <taxon>eudicotyledons</taxon>
        <taxon>Gunneridae</taxon>
        <taxon>Pentapetalae</taxon>
        <taxon>rosids</taxon>
        <taxon>fabids</taxon>
        <taxon>Rosales</taxon>
        <taxon>Rosaceae</taxon>
        <taxon>Amygdaloideae</taxon>
        <taxon>Maleae</taxon>
        <taxon>Malus</taxon>
    </lineage>
</organism>
<gene>
    <name evidence="1" type="ORF">C1H46_038715</name>
</gene>
<sequence>MAQRLIKKVTSLRQQTLTSSLMMRREKIKEYYRQDETDYFLCNQRNRTWCMSLLF</sequence>
<name>A0A540KP08_MALBA</name>
<accession>A0A540KP08</accession>
<reference evidence="1 2" key="1">
    <citation type="journal article" date="2019" name="G3 (Bethesda)">
        <title>Sequencing of a Wild Apple (Malus baccata) Genome Unravels the Differences Between Cultivated and Wild Apple Species Regarding Disease Resistance and Cold Tolerance.</title>
        <authorList>
            <person name="Chen X."/>
        </authorList>
    </citation>
    <scope>NUCLEOTIDE SEQUENCE [LARGE SCALE GENOMIC DNA]</scope>
    <source>
        <strain evidence="2">cv. Shandingzi</strain>
        <tissue evidence="1">Leaves</tissue>
    </source>
</reference>